<comment type="subunit">
    <text evidence="2 5">Part of the 50S ribosomal subunit.</text>
</comment>
<proteinExistence type="inferred from homology"/>
<dbReference type="GO" id="GO:0005840">
    <property type="term" value="C:ribosome"/>
    <property type="evidence" value="ECO:0007669"/>
    <property type="project" value="UniProtKB-KW"/>
</dbReference>
<keyword evidence="8" id="KW-1185">Reference proteome</keyword>
<name>A0ABU2WJD6_9GAMM</name>
<dbReference type="PIRSF" id="PIRSF002211">
    <property type="entry name" value="Ribosomal_L30_bac-type"/>
    <property type="match status" value="1"/>
</dbReference>
<dbReference type="Pfam" id="PF00327">
    <property type="entry name" value="Ribosomal_L30"/>
    <property type="match status" value="1"/>
</dbReference>
<evidence type="ECO:0000313" key="8">
    <source>
        <dbReference type="Proteomes" id="UP001254608"/>
    </source>
</evidence>
<dbReference type="InterPro" id="IPR036919">
    <property type="entry name" value="Ribo_uL30_ferredoxin-like_sf"/>
</dbReference>
<dbReference type="CDD" id="cd01658">
    <property type="entry name" value="Ribosomal_L30"/>
    <property type="match status" value="1"/>
</dbReference>
<feature type="domain" description="Large ribosomal subunit protein uL30-like ferredoxin-like fold" evidence="6">
    <location>
        <begin position="6"/>
        <end position="51"/>
    </location>
</feature>
<accession>A0ABU2WJD6</accession>
<evidence type="ECO:0000256" key="2">
    <source>
        <dbReference type="ARBA" id="ARBA00011838"/>
    </source>
</evidence>
<dbReference type="Gene3D" id="3.30.1390.20">
    <property type="entry name" value="Ribosomal protein L30, ferredoxin-like fold domain"/>
    <property type="match status" value="1"/>
</dbReference>
<evidence type="ECO:0000313" key="7">
    <source>
        <dbReference type="EMBL" id="MDT0497991.1"/>
    </source>
</evidence>
<dbReference type="RefSeq" id="WP_311365383.1">
    <property type="nucleotide sequence ID" value="NZ_JAVRIC010000016.1"/>
</dbReference>
<comment type="similarity">
    <text evidence="1 5">Belongs to the universal ribosomal protein uL30 family.</text>
</comment>
<dbReference type="SUPFAM" id="SSF55129">
    <property type="entry name" value="Ribosomal protein L30p/L7e"/>
    <property type="match status" value="1"/>
</dbReference>
<evidence type="ECO:0000256" key="1">
    <source>
        <dbReference type="ARBA" id="ARBA00007594"/>
    </source>
</evidence>
<dbReference type="Proteomes" id="UP001254608">
    <property type="component" value="Unassembled WGS sequence"/>
</dbReference>
<protein>
    <recommendedName>
        <fullName evidence="5">Large ribosomal subunit protein uL30</fullName>
    </recommendedName>
</protein>
<organism evidence="7 8">
    <name type="scientific">Banduia mediterranea</name>
    <dbReference type="NCBI Taxonomy" id="3075609"/>
    <lineage>
        <taxon>Bacteria</taxon>
        <taxon>Pseudomonadati</taxon>
        <taxon>Pseudomonadota</taxon>
        <taxon>Gammaproteobacteria</taxon>
        <taxon>Nevskiales</taxon>
        <taxon>Algiphilaceae</taxon>
        <taxon>Banduia</taxon>
    </lineage>
</organism>
<gene>
    <name evidence="5 7" type="primary">rpmD</name>
    <name evidence="7" type="ORF">RM530_11540</name>
</gene>
<evidence type="ECO:0000256" key="5">
    <source>
        <dbReference type="HAMAP-Rule" id="MF_01371"/>
    </source>
</evidence>
<dbReference type="EMBL" id="JAVRIC010000016">
    <property type="protein sequence ID" value="MDT0497991.1"/>
    <property type="molecule type" value="Genomic_DNA"/>
</dbReference>
<keyword evidence="3 5" id="KW-0689">Ribosomal protein</keyword>
<keyword evidence="4 5" id="KW-0687">Ribonucleoprotein</keyword>
<evidence type="ECO:0000259" key="6">
    <source>
        <dbReference type="Pfam" id="PF00327"/>
    </source>
</evidence>
<evidence type="ECO:0000256" key="3">
    <source>
        <dbReference type="ARBA" id="ARBA00022980"/>
    </source>
</evidence>
<comment type="caution">
    <text evidence="7">The sequence shown here is derived from an EMBL/GenBank/DDBJ whole genome shotgun (WGS) entry which is preliminary data.</text>
</comment>
<dbReference type="InterPro" id="IPR016082">
    <property type="entry name" value="Ribosomal_uL30_ferredoxin-like"/>
</dbReference>
<dbReference type="InterPro" id="IPR005996">
    <property type="entry name" value="Ribosomal_uL30_bac-type"/>
</dbReference>
<reference evidence="7 8" key="1">
    <citation type="submission" date="2023-09" db="EMBL/GenBank/DDBJ databases">
        <authorList>
            <person name="Rey-Velasco X."/>
        </authorList>
    </citation>
    <scope>NUCLEOTIDE SEQUENCE [LARGE SCALE GENOMIC DNA]</scope>
    <source>
        <strain evidence="7 8">W345</strain>
    </source>
</reference>
<sequence length="62" mass="6967">MADKKIRVTLIRSPFGQLKQHRNNVNGLGLRKMHQSRELVATPAVMGMVNASVHMLKVEELS</sequence>
<evidence type="ECO:0000256" key="4">
    <source>
        <dbReference type="ARBA" id="ARBA00023274"/>
    </source>
</evidence>
<dbReference type="HAMAP" id="MF_01371_B">
    <property type="entry name" value="Ribosomal_uL30_B"/>
    <property type="match status" value="1"/>
</dbReference>
<dbReference type="NCBIfam" id="TIGR01308">
    <property type="entry name" value="rpmD_bact"/>
    <property type="match status" value="1"/>
</dbReference>